<dbReference type="PANTHER" id="PTHR43265">
    <property type="entry name" value="ESTERASE ESTD"/>
    <property type="match status" value="1"/>
</dbReference>
<dbReference type="InterPro" id="IPR053145">
    <property type="entry name" value="AB_hydrolase_Est10"/>
</dbReference>
<dbReference type="Pfam" id="PF12697">
    <property type="entry name" value="Abhydrolase_6"/>
    <property type="match status" value="1"/>
</dbReference>
<evidence type="ECO:0000259" key="1">
    <source>
        <dbReference type="Pfam" id="PF12697"/>
    </source>
</evidence>
<keyword evidence="3" id="KW-1185">Reference proteome</keyword>
<gene>
    <name evidence="2" type="ORF">IFO68_12490</name>
</gene>
<dbReference type="PANTHER" id="PTHR43265:SF1">
    <property type="entry name" value="ESTERASE ESTD"/>
    <property type="match status" value="1"/>
</dbReference>
<dbReference type="SUPFAM" id="SSF53474">
    <property type="entry name" value="alpha/beta-Hydrolases"/>
    <property type="match status" value="1"/>
</dbReference>
<dbReference type="EMBL" id="JACYTP010000007">
    <property type="protein sequence ID" value="MBD8513490.1"/>
    <property type="molecule type" value="Genomic_DNA"/>
</dbReference>
<dbReference type="InterPro" id="IPR029058">
    <property type="entry name" value="AB_hydrolase_fold"/>
</dbReference>
<sequence length="350" mass="39182">MKLLVLLFVLTLSACSSEEHIVFRSGDNQLSGVYLPPTGSQTSKAVLLFVHGDGEMPHDAYGYYPLLWDQLRAEGYAILSWNKPGVEQSTGNWLEQSMADRQAEVLDAIQWVQSRYGFTARQTGVVGFSQAGWVLPSLATDHQAQFGFMVGIGFATNWIEQSRYYTRLKHTEAGATEAEIQAALSAYDEEIALLLQAPDYTDYRQVMGAQAMPADRYHFVLKNLQSDASEDYPLIHTPTLFLWGEDDLNVDARFEFEKHQRASNPFVSTRLIASGNHGLLDSAYFPKQRMDTGDLLKLHWLGESALAPDAFPTLIHWLNQQTQQTAHSPWLSLLKTDNPYHAPIAATLGL</sequence>
<dbReference type="PROSITE" id="PS51257">
    <property type="entry name" value="PROKAR_LIPOPROTEIN"/>
    <property type="match status" value="1"/>
</dbReference>
<evidence type="ECO:0000313" key="3">
    <source>
        <dbReference type="Proteomes" id="UP000649768"/>
    </source>
</evidence>
<keyword evidence="2" id="KW-0378">Hydrolase</keyword>
<accession>A0ABR9BLP5</accession>
<dbReference type="Proteomes" id="UP000649768">
    <property type="component" value="Unassembled WGS sequence"/>
</dbReference>
<reference evidence="2 3" key="1">
    <citation type="submission" date="2020-09" db="EMBL/GenBank/DDBJ databases">
        <title>Photobacterium sp. CAU 1568 isolated from sand of Sido Beach.</title>
        <authorList>
            <person name="Kim W."/>
        </authorList>
    </citation>
    <scope>NUCLEOTIDE SEQUENCE [LARGE SCALE GENOMIC DNA]</scope>
    <source>
        <strain evidence="2 3">CAU 1568</strain>
    </source>
</reference>
<dbReference type="Gene3D" id="3.40.50.1820">
    <property type="entry name" value="alpha/beta hydrolase"/>
    <property type="match status" value="1"/>
</dbReference>
<protein>
    <submittedName>
        <fullName evidence="2">Alpha/beta hydrolase</fullName>
    </submittedName>
</protein>
<comment type="caution">
    <text evidence="2">The sequence shown here is derived from an EMBL/GenBank/DDBJ whole genome shotgun (WGS) entry which is preliminary data.</text>
</comment>
<feature type="domain" description="AB hydrolase-1" evidence="1">
    <location>
        <begin position="47"/>
        <end position="281"/>
    </location>
</feature>
<dbReference type="GO" id="GO:0016787">
    <property type="term" value="F:hydrolase activity"/>
    <property type="evidence" value="ECO:0007669"/>
    <property type="project" value="UniProtKB-KW"/>
</dbReference>
<proteinExistence type="predicted"/>
<dbReference type="RefSeq" id="WP_192016179.1">
    <property type="nucleotide sequence ID" value="NZ_JACYTP010000007.1"/>
</dbReference>
<evidence type="ECO:0000313" key="2">
    <source>
        <dbReference type="EMBL" id="MBD8513490.1"/>
    </source>
</evidence>
<name>A0ABR9BLP5_9GAMM</name>
<organism evidence="2 3">
    <name type="scientific">Photobacterium arenosum</name>
    <dbReference type="NCBI Taxonomy" id="2774143"/>
    <lineage>
        <taxon>Bacteria</taxon>
        <taxon>Pseudomonadati</taxon>
        <taxon>Pseudomonadota</taxon>
        <taxon>Gammaproteobacteria</taxon>
        <taxon>Vibrionales</taxon>
        <taxon>Vibrionaceae</taxon>
        <taxon>Photobacterium</taxon>
    </lineage>
</organism>
<dbReference type="InterPro" id="IPR000073">
    <property type="entry name" value="AB_hydrolase_1"/>
</dbReference>